<proteinExistence type="predicted"/>
<evidence type="ECO:0000313" key="2">
    <source>
        <dbReference type="Proteomes" id="UP000259610"/>
    </source>
</evidence>
<dbReference type="AlphaFoldDB" id="A0A3B9H1N8"/>
<comment type="caution">
    <text evidence="1">The sequence shown here is derived from an EMBL/GenBank/DDBJ whole genome shotgun (WGS) entry which is preliminary data.</text>
</comment>
<accession>A0A3B9H1N8</accession>
<dbReference type="EMBL" id="DMAN01000322">
    <property type="protein sequence ID" value="HAE28366.1"/>
    <property type="molecule type" value="Genomic_DNA"/>
</dbReference>
<dbReference type="Proteomes" id="UP000259610">
    <property type="component" value="Unassembled WGS sequence"/>
</dbReference>
<protein>
    <submittedName>
        <fullName evidence="1">Uncharacterized protein</fullName>
    </submittedName>
</protein>
<gene>
    <name evidence="1" type="ORF">DCG58_14480</name>
</gene>
<name>A0A3B9H1N8_9PROT</name>
<organism evidence="1 2">
    <name type="scientific">Hyphomonas adhaerens</name>
    <dbReference type="NCBI Taxonomy" id="81029"/>
    <lineage>
        <taxon>Bacteria</taxon>
        <taxon>Pseudomonadati</taxon>
        <taxon>Pseudomonadota</taxon>
        <taxon>Alphaproteobacteria</taxon>
        <taxon>Hyphomonadales</taxon>
        <taxon>Hyphomonadaceae</taxon>
        <taxon>Hyphomonas</taxon>
    </lineage>
</organism>
<evidence type="ECO:0000313" key="1">
    <source>
        <dbReference type="EMBL" id="HAE28366.1"/>
    </source>
</evidence>
<reference evidence="1 2" key="1">
    <citation type="journal article" date="2018" name="Nat. Biotechnol.">
        <title>A standardized bacterial taxonomy based on genome phylogeny substantially revises the tree of life.</title>
        <authorList>
            <person name="Parks D.H."/>
            <person name="Chuvochina M."/>
            <person name="Waite D.W."/>
            <person name="Rinke C."/>
            <person name="Skarshewski A."/>
            <person name="Chaumeil P.A."/>
            <person name="Hugenholtz P."/>
        </authorList>
    </citation>
    <scope>NUCLEOTIDE SEQUENCE [LARGE SCALE GENOMIC DNA]</scope>
    <source>
        <strain evidence="1">UBA8733</strain>
    </source>
</reference>
<sequence>MRAVIIAALKRIAKDRGMKFGANFLDRSNAVLVDPSKGLICSFEFPNYWSTSIATLGYMAASSRKNLSPAYVFKTKQTAADVLTGTVKDFELFWFPRIKPDAPRVYEARYNVRRKCYAWAASRAGYSAQRKDFKFNLSRAELINQLAAAFGGDIDELSKLVLDPKFVPSAP</sequence>